<keyword evidence="3" id="KW-1185">Reference proteome</keyword>
<dbReference type="Pfam" id="PF08937">
    <property type="entry name" value="ThsB_TIR"/>
    <property type="match status" value="1"/>
</dbReference>
<name>A0ABX1ZH04_9BACL</name>
<dbReference type="InterPro" id="IPR035897">
    <property type="entry name" value="Toll_tir_struct_dom_sf"/>
</dbReference>
<dbReference type="Gene3D" id="3.40.50.10140">
    <property type="entry name" value="Toll/interleukin-1 receptor homology (TIR) domain"/>
    <property type="match status" value="1"/>
</dbReference>
<evidence type="ECO:0000259" key="1">
    <source>
        <dbReference type="Pfam" id="PF08937"/>
    </source>
</evidence>
<reference evidence="2 3" key="1">
    <citation type="submission" date="2019-10" db="EMBL/GenBank/DDBJ databases">
        <title>Description of Paenibacillus choica sp. nov.</title>
        <authorList>
            <person name="Carlier A."/>
            <person name="Qi S."/>
        </authorList>
    </citation>
    <scope>NUCLEOTIDE SEQUENCE [LARGE SCALE GENOMIC DNA]</scope>
    <source>
        <strain evidence="2 3">LMG 31460</strain>
    </source>
</reference>
<evidence type="ECO:0000313" key="3">
    <source>
        <dbReference type="Proteomes" id="UP000658690"/>
    </source>
</evidence>
<proteinExistence type="predicted"/>
<comment type="caution">
    <text evidence="2">The sequence shown here is derived from an EMBL/GenBank/DDBJ whole genome shotgun (WGS) entry which is preliminary data.</text>
</comment>
<accession>A0ABX1ZH04</accession>
<protein>
    <recommendedName>
        <fullName evidence="1">Thoeris protein ThsB TIR-like domain-containing protein</fullName>
    </recommendedName>
</protein>
<evidence type="ECO:0000313" key="2">
    <source>
        <dbReference type="EMBL" id="NOU91156.1"/>
    </source>
</evidence>
<sequence>MTKIGEYIQNAGIDIYMDIYDHKLQQAVSAGNPIAITKSIEKGLSFATHVMCIVSEETVKSWWVPYEIGFGKRADKQLSTLTLMNTVTIPSYLEITRIIRGTKSLNEYLTEVAKKSTQVLESTTSFVTKNAYSKTSHPLDTYLNWKL</sequence>
<feature type="domain" description="Thoeris protein ThsB TIR-like" evidence="1">
    <location>
        <begin position="14"/>
        <end position="76"/>
    </location>
</feature>
<dbReference type="EMBL" id="WHOC01000183">
    <property type="protein sequence ID" value="NOU91156.1"/>
    <property type="molecule type" value="Genomic_DNA"/>
</dbReference>
<organism evidence="2 3">
    <name type="scientific">Paenibacillus germinis</name>
    <dbReference type="NCBI Taxonomy" id="2654979"/>
    <lineage>
        <taxon>Bacteria</taxon>
        <taxon>Bacillati</taxon>
        <taxon>Bacillota</taxon>
        <taxon>Bacilli</taxon>
        <taxon>Bacillales</taxon>
        <taxon>Paenibacillaceae</taxon>
        <taxon>Paenibacillus</taxon>
    </lineage>
</organism>
<dbReference type="Proteomes" id="UP000658690">
    <property type="component" value="Unassembled WGS sequence"/>
</dbReference>
<gene>
    <name evidence="2" type="ORF">GC102_36325</name>
</gene>
<dbReference type="InterPro" id="IPR015032">
    <property type="entry name" value="ThsB__TIR-like_domain"/>
</dbReference>